<dbReference type="STRING" id="417102.CA982_22600"/>
<gene>
    <name evidence="3" type="ORF">CA982_22600</name>
</gene>
<sequence>MLVTSLARDLYDSVAADRDPDPGAHYVRRRWLVGVFLVIGAVVLGVSLRVEPGDAAFYPLTIGLAAVWIVGAFVSGPLRLGAFSPTPARPPDRIGAIGLGVVVGLAVGGAFVVGGLVARMIPGVSDLANQVLAFADFGSLAVVTAITMVNGLAEELFFRGSVYSAARPHNPILVSTVIYVLVTMASGNVMLGFAGAVLGTVCAILRRSTAGVLAPAITHVIWGAVMVLALPPVFA</sequence>
<dbReference type="Proteomes" id="UP000194632">
    <property type="component" value="Unassembled WGS sequence"/>
</dbReference>
<dbReference type="AlphaFoldDB" id="A0A243Q5R5"/>
<dbReference type="Pfam" id="PF02517">
    <property type="entry name" value="Rce1-like"/>
    <property type="match status" value="1"/>
</dbReference>
<dbReference type="GO" id="GO:0080120">
    <property type="term" value="P:CAAX-box protein maturation"/>
    <property type="evidence" value="ECO:0007669"/>
    <property type="project" value="UniProtKB-ARBA"/>
</dbReference>
<dbReference type="EMBL" id="NGFO01000036">
    <property type="protein sequence ID" value="OUC76247.1"/>
    <property type="molecule type" value="Genomic_DNA"/>
</dbReference>
<evidence type="ECO:0000259" key="2">
    <source>
        <dbReference type="Pfam" id="PF02517"/>
    </source>
</evidence>
<keyword evidence="3" id="KW-0645">Protease</keyword>
<feature type="transmembrane region" description="Helical" evidence="1">
    <location>
        <begin position="94"/>
        <end position="119"/>
    </location>
</feature>
<evidence type="ECO:0000313" key="4">
    <source>
        <dbReference type="Proteomes" id="UP000194632"/>
    </source>
</evidence>
<keyword evidence="3" id="KW-0378">Hydrolase</keyword>
<feature type="transmembrane region" description="Helical" evidence="1">
    <location>
        <begin position="55"/>
        <end position="74"/>
    </location>
</feature>
<organism evidence="3 4">
    <name type="scientific">Gordonia lacunae</name>
    <dbReference type="NCBI Taxonomy" id="417102"/>
    <lineage>
        <taxon>Bacteria</taxon>
        <taxon>Bacillati</taxon>
        <taxon>Actinomycetota</taxon>
        <taxon>Actinomycetes</taxon>
        <taxon>Mycobacteriales</taxon>
        <taxon>Gordoniaceae</taxon>
        <taxon>Gordonia</taxon>
    </lineage>
</organism>
<feature type="transmembrane region" description="Helical" evidence="1">
    <location>
        <begin position="212"/>
        <end position="234"/>
    </location>
</feature>
<keyword evidence="1" id="KW-1133">Transmembrane helix</keyword>
<feature type="transmembrane region" description="Helical" evidence="1">
    <location>
        <begin position="172"/>
        <end position="205"/>
    </location>
</feature>
<dbReference type="InterPro" id="IPR003675">
    <property type="entry name" value="Rce1/LyrA-like_dom"/>
</dbReference>
<comment type="caution">
    <text evidence="3">The sequence shown here is derived from an EMBL/GenBank/DDBJ whole genome shotgun (WGS) entry which is preliminary data.</text>
</comment>
<reference evidence="3 4" key="1">
    <citation type="submission" date="2017-05" db="EMBL/GenBank/DDBJ databases">
        <title>Biotechnological potential of actinobacteria isolated from South African environments.</title>
        <authorList>
            <person name="Le Roes-Hill M."/>
            <person name="Prins A."/>
            <person name="Durrell K.A."/>
        </authorList>
    </citation>
    <scope>NUCLEOTIDE SEQUENCE [LARGE SCALE GENOMIC DNA]</scope>
    <source>
        <strain evidence="3">BS2</strain>
    </source>
</reference>
<name>A0A243Q5R5_9ACTN</name>
<keyword evidence="1" id="KW-0472">Membrane</keyword>
<evidence type="ECO:0000256" key="1">
    <source>
        <dbReference type="SAM" id="Phobius"/>
    </source>
</evidence>
<dbReference type="GO" id="GO:0008237">
    <property type="term" value="F:metallopeptidase activity"/>
    <property type="evidence" value="ECO:0007669"/>
    <property type="project" value="UniProtKB-KW"/>
</dbReference>
<protein>
    <submittedName>
        <fullName evidence="3">CPBP family intramembrane metalloprotease</fullName>
    </submittedName>
</protein>
<dbReference type="GO" id="GO:0004175">
    <property type="term" value="F:endopeptidase activity"/>
    <property type="evidence" value="ECO:0007669"/>
    <property type="project" value="UniProtKB-ARBA"/>
</dbReference>
<dbReference type="RefSeq" id="WP_086537431.1">
    <property type="nucleotide sequence ID" value="NZ_NGFO01000036.1"/>
</dbReference>
<dbReference type="GO" id="GO:0006508">
    <property type="term" value="P:proteolysis"/>
    <property type="evidence" value="ECO:0007669"/>
    <property type="project" value="UniProtKB-KW"/>
</dbReference>
<keyword evidence="4" id="KW-1185">Reference proteome</keyword>
<keyword evidence="3" id="KW-0482">Metalloprotease</keyword>
<feature type="domain" description="CAAX prenyl protease 2/Lysostaphin resistance protein A-like" evidence="2">
    <location>
        <begin position="139"/>
        <end position="224"/>
    </location>
</feature>
<feature type="transmembrane region" description="Helical" evidence="1">
    <location>
        <begin position="31"/>
        <end position="48"/>
    </location>
</feature>
<keyword evidence="1" id="KW-0812">Transmembrane</keyword>
<evidence type="ECO:0000313" key="3">
    <source>
        <dbReference type="EMBL" id="OUC76247.1"/>
    </source>
</evidence>
<proteinExistence type="predicted"/>
<accession>A0A243Q5R5</accession>
<dbReference type="OrthoDB" id="4407663at2"/>
<feature type="transmembrane region" description="Helical" evidence="1">
    <location>
        <begin position="131"/>
        <end position="152"/>
    </location>
</feature>